<protein>
    <submittedName>
        <fullName evidence="1">Uncharacterized protein</fullName>
    </submittedName>
</protein>
<name>A0A0F5IAH2_BACTR</name>
<dbReference type="Proteomes" id="UP000031563">
    <property type="component" value="Unassembled WGS sequence"/>
</dbReference>
<dbReference type="EMBL" id="JWIR02000012">
    <property type="protein sequence ID" value="KKB42511.1"/>
    <property type="molecule type" value="Genomic_DNA"/>
</dbReference>
<keyword evidence="2" id="KW-1185">Reference proteome</keyword>
<comment type="caution">
    <text evidence="1">The sequence shown here is derived from an EMBL/GenBank/DDBJ whole genome shotgun (WGS) entry which is preliminary data.</text>
</comment>
<evidence type="ECO:0000313" key="1">
    <source>
        <dbReference type="EMBL" id="KKB42511.1"/>
    </source>
</evidence>
<organism evidence="1 2">
    <name type="scientific">Bacillus thermotolerans</name>
    <name type="common">Quasibacillus thermotolerans</name>
    <dbReference type="NCBI Taxonomy" id="1221996"/>
    <lineage>
        <taxon>Bacteria</taxon>
        <taxon>Bacillati</taxon>
        <taxon>Bacillota</taxon>
        <taxon>Bacilli</taxon>
        <taxon>Bacillales</taxon>
        <taxon>Bacillaceae</taxon>
        <taxon>Bacillus</taxon>
    </lineage>
</organism>
<gene>
    <name evidence="1" type="ORF">QY95_00360</name>
</gene>
<sequence>MFLLAASTSITMKPKHKRLDTFKYNCEDMRFLWYNYIYEHLFVFLEKLKGEFV</sequence>
<accession>A0A0F5IAH2</accession>
<dbReference type="AlphaFoldDB" id="A0A0F5IAH2"/>
<evidence type="ECO:0000313" key="2">
    <source>
        <dbReference type="Proteomes" id="UP000031563"/>
    </source>
</evidence>
<reference evidence="1" key="1">
    <citation type="submission" date="2015-02" db="EMBL/GenBank/DDBJ databases">
        <title>Genome Assembly of Bacillaceae bacterium MTCC 8252.</title>
        <authorList>
            <person name="Verma A."/>
            <person name="Khatri I."/>
            <person name="Mual P."/>
            <person name="Subramanian S."/>
            <person name="Krishnamurthi S."/>
        </authorList>
    </citation>
    <scope>NUCLEOTIDE SEQUENCE [LARGE SCALE GENOMIC DNA]</scope>
    <source>
        <strain evidence="1">MTCC 8252</strain>
    </source>
</reference>
<dbReference type="STRING" id="1221996.QY95_00360"/>
<proteinExistence type="predicted"/>